<protein>
    <submittedName>
        <fullName evidence="1">Uncharacterized protein</fullName>
    </submittedName>
</protein>
<keyword evidence="2" id="KW-1185">Reference proteome</keyword>
<gene>
    <name evidence="1" type="ORF">BJ138DRAFT_980503</name>
</gene>
<sequence>EAHLKRCSGCKKGLALDHYPIATKGKGKGLPTATCHSCSVRKSTWNKQKYQEMKDDEKENFPDGYIFPNSGHTLGILSITDFLSILGTQGNCLELEARVNISSISPN</sequence>
<organism evidence="1 2">
    <name type="scientific">Hygrophoropsis aurantiaca</name>
    <dbReference type="NCBI Taxonomy" id="72124"/>
    <lineage>
        <taxon>Eukaryota</taxon>
        <taxon>Fungi</taxon>
        <taxon>Dikarya</taxon>
        <taxon>Basidiomycota</taxon>
        <taxon>Agaricomycotina</taxon>
        <taxon>Agaricomycetes</taxon>
        <taxon>Agaricomycetidae</taxon>
        <taxon>Boletales</taxon>
        <taxon>Coniophorineae</taxon>
        <taxon>Hygrophoropsidaceae</taxon>
        <taxon>Hygrophoropsis</taxon>
    </lineage>
</organism>
<name>A0ACB7ZS24_9AGAM</name>
<evidence type="ECO:0000313" key="2">
    <source>
        <dbReference type="Proteomes" id="UP000790377"/>
    </source>
</evidence>
<dbReference type="Proteomes" id="UP000790377">
    <property type="component" value="Unassembled WGS sequence"/>
</dbReference>
<evidence type="ECO:0000313" key="1">
    <source>
        <dbReference type="EMBL" id="KAH7903721.1"/>
    </source>
</evidence>
<feature type="non-terminal residue" evidence="1">
    <location>
        <position position="1"/>
    </location>
</feature>
<accession>A0ACB7ZS24</accession>
<reference evidence="1" key="1">
    <citation type="journal article" date="2021" name="New Phytol.">
        <title>Evolutionary innovations through gain and loss of genes in the ectomycorrhizal Boletales.</title>
        <authorList>
            <person name="Wu G."/>
            <person name="Miyauchi S."/>
            <person name="Morin E."/>
            <person name="Kuo A."/>
            <person name="Drula E."/>
            <person name="Varga T."/>
            <person name="Kohler A."/>
            <person name="Feng B."/>
            <person name="Cao Y."/>
            <person name="Lipzen A."/>
            <person name="Daum C."/>
            <person name="Hundley H."/>
            <person name="Pangilinan J."/>
            <person name="Johnson J."/>
            <person name="Barry K."/>
            <person name="LaButti K."/>
            <person name="Ng V."/>
            <person name="Ahrendt S."/>
            <person name="Min B."/>
            <person name="Choi I.G."/>
            <person name="Park H."/>
            <person name="Plett J.M."/>
            <person name="Magnuson J."/>
            <person name="Spatafora J.W."/>
            <person name="Nagy L.G."/>
            <person name="Henrissat B."/>
            <person name="Grigoriev I.V."/>
            <person name="Yang Z.L."/>
            <person name="Xu J."/>
            <person name="Martin F.M."/>
        </authorList>
    </citation>
    <scope>NUCLEOTIDE SEQUENCE</scope>
    <source>
        <strain evidence="1">ATCC 28755</strain>
    </source>
</reference>
<comment type="caution">
    <text evidence="1">The sequence shown here is derived from an EMBL/GenBank/DDBJ whole genome shotgun (WGS) entry which is preliminary data.</text>
</comment>
<proteinExistence type="predicted"/>
<dbReference type="EMBL" id="MU268793">
    <property type="protein sequence ID" value="KAH7903721.1"/>
    <property type="molecule type" value="Genomic_DNA"/>
</dbReference>
<feature type="non-terminal residue" evidence="1">
    <location>
        <position position="107"/>
    </location>
</feature>